<dbReference type="STRING" id="390241.SAMN04488023_1627"/>
<proteinExistence type="predicted"/>
<evidence type="ECO:0000313" key="3">
    <source>
        <dbReference type="EMBL" id="SES30100.1"/>
    </source>
</evidence>
<dbReference type="Pfam" id="PF14730">
    <property type="entry name" value="DUF4468"/>
    <property type="match status" value="1"/>
</dbReference>
<dbReference type="Gene3D" id="3.30.530.80">
    <property type="match status" value="1"/>
</dbReference>
<feature type="domain" description="DUF4468" evidence="2">
    <location>
        <begin position="33"/>
        <end position="116"/>
    </location>
</feature>
<feature type="signal peptide" evidence="1">
    <location>
        <begin position="1"/>
        <end position="18"/>
    </location>
</feature>
<dbReference type="InterPro" id="IPR027823">
    <property type="entry name" value="DUF4468"/>
</dbReference>
<dbReference type="Proteomes" id="UP000199572">
    <property type="component" value="Unassembled WGS sequence"/>
</dbReference>
<protein>
    <recommendedName>
        <fullName evidence="2">DUF4468 domain-containing protein</fullName>
    </recommendedName>
</protein>
<organism evidence="3 4">
    <name type="scientific">Pedobacter rhizosphaerae</name>
    <dbReference type="NCBI Taxonomy" id="390241"/>
    <lineage>
        <taxon>Bacteria</taxon>
        <taxon>Pseudomonadati</taxon>
        <taxon>Bacteroidota</taxon>
        <taxon>Sphingobacteriia</taxon>
        <taxon>Sphingobacteriales</taxon>
        <taxon>Sphingobacteriaceae</taxon>
        <taxon>Pedobacter</taxon>
    </lineage>
</organism>
<dbReference type="OrthoDB" id="794676at2"/>
<dbReference type="RefSeq" id="WP_090889922.1">
    <property type="nucleotide sequence ID" value="NZ_FOGG01000062.1"/>
</dbReference>
<evidence type="ECO:0000256" key="1">
    <source>
        <dbReference type="SAM" id="SignalP"/>
    </source>
</evidence>
<evidence type="ECO:0000259" key="2">
    <source>
        <dbReference type="Pfam" id="PF14730"/>
    </source>
</evidence>
<accession>A0A1H9W835</accession>
<dbReference type="AlphaFoldDB" id="A0A1H9W835"/>
<feature type="chain" id="PRO_5011486400" description="DUF4468 domain-containing protein" evidence="1">
    <location>
        <begin position="19"/>
        <end position="191"/>
    </location>
</feature>
<reference evidence="3 4" key="1">
    <citation type="submission" date="2016-10" db="EMBL/GenBank/DDBJ databases">
        <authorList>
            <person name="de Groot N.N."/>
        </authorList>
    </citation>
    <scope>NUCLEOTIDE SEQUENCE [LARGE SCALE GENOMIC DNA]</scope>
    <source>
        <strain evidence="3 4">DSM 18610</strain>
    </source>
</reference>
<evidence type="ECO:0000313" key="4">
    <source>
        <dbReference type="Proteomes" id="UP000199572"/>
    </source>
</evidence>
<name>A0A1H9W835_9SPHI</name>
<sequence>MKHFLFLLLVLLSAKLWAQQKSFPLDDNGKYIYYKVVDSQVISKDSLMLRAKAFISKHAKFIVTENVSDSSIAAKGRTVIDKTVLVASHPSGELKYNFNFETRPGKYRFWFNNFEFIPYQRDRYGNYVATTNIGTPLERSPSKLAAAEWKAILASAYLKTEKIAADFQKYLATDRKPKAKKKEEQISTKKW</sequence>
<keyword evidence="1" id="KW-0732">Signal</keyword>
<gene>
    <name evidence="3" type="ORF">SAMN04488023_1627</name>
</gene>
<dbReference type="EMBL" id="FOGG01000062">
    <property type="protein sequence ID" value="SES30100.1"/>
    <property type="molecule type" value="Genomic_DNA"/>
</dbReference>
<keyword evidence="4" id="KW-1185">Reference proteome</keyword>